<dbReference type="EMBL" id="AMCI01008626">
    <property type="protein sequence ID" value="EJW90768.1"/>
    <property type="molecule type" value="Genomic_DNA"/>
</dbReference>
<sequence length="42" mass="4840">MNRTDNSAPKEEKEVLKSRLPSRAFCAVEMEEASSARMNRNR</sequence>
<organism evidence="1">
    <name type="scientific">gut metagenome</name>
    <dbReference type="NCBI Taxonomy" id="749906"/>
    <lineage>
        <taxon>unclassified sequences</taxon>
        <taxon>metagenomes</taxon>
        <taxon>organismal metagenomes</taxon>
    </lineage>
</organism>
<evidence type="ECO:0000313" key="1">
    <source>
        <dbReference type="EMBL" id="EJW90768.1"/>
    </source>
</evidence>
<proteinExistence type="predicted"/>
<comment type="caution">
    <text evidence="1">The sequence shown here is derived from an EMBL/GenBank/DDBJ whole genome shotgun (WGS) entry which is preliminary data.</text>
</comment>
<name>J9F8J3_9ZZZZ</name>
<accession>J9F8J3</accession>
<reference evidence="1" key="1">
    <citation type="journal article" date="2012" name="PLoS ONE">
        <title>Gene sets for utilization of primary and secondary nutrition supplies in the distal gut of endangered iberian lynx.</title>
        <authorList>
            <person name="Alcaide M."/>
            <person name="Messina E."/>
            <person name="Richter M."/>
            <person name="Bargiela R."/>
            <person name="Peplies J."/>
            <person name="Huws S.A."/>
            <person name="Newbold C.J."/>
            <person name="Golyshin P.N."/>
            <person name="Simon M.A."/>
            <person name="Lopez G."/>
            <person name="Yakimov M.M."/>
            <person name="Ferrer M."/>
        </authorList>
    </citation>
    <scope>NUCLEOTIDE SEQUENCE</scope>
</reference>
<dbReference type="AlphaFoldDB" id="J9F8J3"/>
<gene>
    <name evidence="1" type="ORF">EVA_21126</name>
</gene>
<protein>
    <submittedName>
        <fullName evidence="1">Uncharacterized protein</fullName>
    </submittedName>
</protein>